<evidence type="ECO:0000256" key="1">
    <source>
        <dbReference type="ARBA" id="ARBA00010458"/>
    </source>
</evidence>
<dbReference type="InterPro" id="IPR035979">
    <property type="entry name" value="RBD_domain_sf"/>
</dbReference>
<dbReference type="Gene3D" id="3.10.129.10">
    <property type="entry name" value="Hotdog Thioesterase"/>
    <property type="match status" value="2"/>
</dbReference>
<evidence type="ECO:0000256" key="5">
    <source>
        <dbReference type="PROSITE-ProRule" id="PRU00176"/>
    </source>
</evidence>
<feature type="domain" description="HotDog ACOT-type" evidence="7">
    <location>
        <begin position="409"/>
        <end position="533"/>
    </location>
</feature>
<organism evidence="8 9">
    <name type="scientific">Dictyostelium discoideum</name>
    <name type="common">Social amoeba</name>
    <dbReference type="NCBI Taxonomy" id="44689"/>
    <lineage>
        <taxon>Eukaryota</taxon>
        <taxon>Amoebozoa</taxon>
        <taxon>Evosea</taxon>
        <taxon>Eumycetozoa</taxon>
        <taxon>Dictyostelia</taxon>
        <taxon>Dictyosteliales</taxon>
        <taxon>Dictyosteliaceae</taxon>
        <taxon>Dictyostelium</taxon>
    </lineage>
</organism>
<dbReference type="SUPFAM" id="SSF54637">
    <property type="entry name" value="Thioesterase/thiol ester dehydrase-isomerase"/>
    <property type="match status" value="2"/>
</dbReference>
<dbReference type="Pfam" id="PF00076">
    <property type="entry name" value="RRM_1"/>
    <property type="match status" value="1"/>
</dbReference>
<dbReference type="FunCoup" id="Q54D65">
    <property type="interactions" value="227"/>
</dbReference>
<keyword evidence="5" id="KW-0694">RNA-binding</keyword>
<dbReference type="OMA" id="REMLWYI"/>
<dbReference type="PhylomeDB" id="Q54D65"/>
<evidence type="ECO:0000313" key="9">
    <source>
        <dbReference type="Proteomes" id="UP000002195"/>
    </source>
</evidence>
<dbReference type="InterPro" id="IPR006683">
    <property type="entry name" value="Thioestr_dom"/>
</dbReference>
<reference evidence="8 9" key="1">
    <citation type="journal article" date="2005" name="Nature">
        <title>The genome of the social amoeba Dictyostelium discoideum.</title>
        <authorList>
            <consortium name="The Dictyostelium discoideum Sequencing Consortium"/>
            <person name="Eichinger L."/>
            <person name="Pachebat J.A."/>
            <person name="Glockner G."/>
            <person name="Rajandream M.A."/>
            <person name="Sucgang R."/>
            <person name="Berriman M."/>
            <person name="Song J."/>
            <person name="Olsen R."/>
            <person name="Szafranski K."/>
            <person name="Xu Q."/>
            <person name="Tunggal B."/>
            <person name="Kummerfeld S."/>
            <person name="Madera M."/>
            <person name="Konfortov B.A."/>
            <person name="Rivero F."/>
            <person name="Bankier A.T."/>
            <person name="Lehmann R."/>
            <person name="Hamlin N."/>
            <person name="Davies R."/>
            <person name="Gaudet P."/>
            <person name="Fey P."/>
            <person name="Pilcher K."/>
            <person name="Chen G."/>
            <person name="Saunders D."/>
            <person name="Sodergren E."/>
            <person name="Davis P."/>
            <person name="Kerhornou A."/>
            <person name="Nie X."/>
            <person name="Hall N."/>
            <person name="Anjard C."/>
            <person name="Hemphill L."/>
            <person name="Bason N."/>
            <person name="Farbrother P."/>
            <person name="Desany B."/>
            <person name="Just E."/>
            <person name="Morio T."/>
            <person name="Rost R."/>
            <person name="Churcher C."/>
            <person name="Cooper J."/>
            <person name="Haydock S."/>
            <person name="van Driessche N."/>
            <person name="Cronin A."/>
            <person name="Goodhead I."/>
            <person name="Muzny D."/>
            <person name="Mourier T."/>
            <person name="Pain A."/>
            <person name="Lu M."/>
            <person name="Harper D."/>
            <person name="Lindsay R."/>
            <person name="Hauser H."/>
            <person name="James K."/>
            <person name="Quiles M."/>
            <person name="Madan Babu M."/>
            <person name="Saito T."/>
            <person name="Buchrieser C."/>
            <person name="Wardroper A."/>
            <person name="Felder M."/>
            <person name="Thangavelu M."/>
            <person name="Johnson D."/>
            <person name="Knights A."/>
            <person name="Loulseged H."/>
            <person name="Mungall K."/>
            <person name="Oliver K."/>
            <person name="Price C."/>
            <person name="Quail M.A."/>
            <person name="Urushihara H."/>
            <person name="Hernandez J."/>
            <person name="Rabbinowitsch E."/>
            <person name="Steffen D."/>
            <person name="Sanders M."/>
            <person name="Ma J."/>
            <person name="Kohara Y."/>
            <person name="Sharp S."/>
            <person name="Simmonds M."/>
            <person name="Spiegler S."/>
            <person name="Tivey A."/>
            <person name="Sugano S."/>
            <person name="White B."/>
            <person name="Walker D."/>
            <person name="Woodward J."/>
            <person name="Winckler T."/>
            <person name="Tanaka Y."/>
            <person name="Shaulsky G."/>
            <person name="Schleicher M."/>
            <person name="Weinstock G."/>
            <person name="Rosenthal A."/>
            <person name="Cox E.C."/>
            <person name="Chisholm R.L."/>
            <person name="Gibbs R."/>
            <person name="Loomis W.F."/>
            <person name="Platzer M."/>
            <person name="Kay R.R."/>
            <person name="Williams J."/>
            <person name="Dear P.H."/>
            <person name="Noegel A.A."/>
            <person name="Barrell B."/>
            <person name="Kuspa A."/>
        </authorList>
    </citation>
    <scope>NUCLEOTIDE SEQUENCE [LARGE SCALE GENOMIC DNA]</scope>
    <source>
        <strain evidence="8 9">AX4</strain>
    </source>
</reference>
<evidence type="ECO:0000256" key="2">
    <source>
        <dbReference type="ARBA" id="ARBA00022737"/>
    </source>
</evidence>
<keyword evidence="4" id="KW-0809">Transit peptide</keyword>
<dbReference type="InterPro" id="IPR029069">
    <property type="entry name" value="HotDog_dom_sf"/>
</dbReference>
<dbReference type="AlphaFoldDB" id="Q54D65"/>
<evidence type="ECO:0000256" key="4">
    <source>
        <dbReference type="ARBA" id="ARBA00022946"/>
    </source>
</evidence>
<dbReference type="InterPro" id="IPR012677">
    <property type="entry name" value="Nucleotide-bd_a/b_plait_sf"/>
</dbReference>
<dbReference type="EMBL" id="AAFI02000190">
    <property type="protein sequence ID" value="EAL61208.1"/>
    <property type="molecule type" value="Genomic_DNA"/>
</dbReference>
<evidence type="ECO:0000256" key="3">
    <source>
        <dbReference type="ARBA" id="ARBA00022801"/>
    </source>
</evidence>
<name>Q54D65_DICDI</name>
<comment type="caution">
    <text evidence="8">The sequence shown here is derived from an EMBL/GenBank/DDBJ whole genome shotgun (WGS) entry which is preliminary data.</text>
</comment>
<evidence type="ECO:0008006" key="10">
    <source>
        <dbReference type="Google" id="ProtNLM"/>
    </source>
</evidence>
<dbReference type="dictyBase" id="DDB_G0292458"/>
<dbReference type="InterPro" id="IPR000504">
    <property type="entry name" value="RRM_dom"/>
</dbReference>
<dbReference type="CDD" id="cd03442">
    <property type="entry name" value="BFIT_BACH"/>
    <property type="match status" value="2"/>
</dbReference>
<dbReference type="PANTHER" id="PTHR12655:SF0">
    <property type="entry name" value="ACYL-COENZYME A THIOESTERASE 9, MITOCHONDRIAL"/>
    <property type="match status" value="1"/>
</dbReference>
<dbReference type="KEGG" id="ddi:DDB_G0292458"/>
<proteinExistence type="inferred from homology"/>
<dbReference type="VEuPathDB" id="AmoebaDB:DDB_G0292458"/>
<evidence type="ECO:0000259" key="7">
    <source>
        <dbReference type="PROSITE" id="PS51770"/>
    </source>
</evidence>
<dbReference type="GO" id="GO:0003723">
    <property type="term" value="F:RNA binding"/>
    <property type="evidence" value="ECO:0007669"/>
    <property type="project" value="UniProtKB-UniRule"/>
</dbReference>
<dbReference type="FunFam" id="3.10.129.10:FF:000082">
    <property type="entry name" value="Protein CBG18926"/>
    <property type="match status" value="1"/>
</dbReference>
<dbReference type="PANTHER" id="PTHR12655">
    <property type="entry name" value="ACYL-COA THIOESTERASE"/>
    <property type="match status" value="1"/>
</dbReference>
<evidence type="ECO:0000259" key="6">
    <source>
        <dbReference type="PROSITE" id="PS50102"/>
    </source>
</evidence>
<dbReference type="Gene3D" id="3.30.70.330">
    <property type="match status" value="1"/>
</dbReference>
<dbReference type="PaxDb" id="44689-DDB0184410"/>
<dbReference type="Pfam" id="PF03061">
    <property type="entry name" value="4HBT"/>
    <property type="match status" value="1"/>
</dbReference>
<dbReference type="eggNOG" id="KOG2763">
    <property type="taxonomic scope" value="Eukaryota"/>
</dbReference>
<dbReference type="FunFam" id="3.30.70.330:FF:001456">
    <property type="match status" value="1"/>
</dbReference>
<dbReference type="Proteomes" id="UP000002195">
    <property type="component" value="Unassembled WGS sequence"/>
</dbReference>
<sequence length="588" mass="67526">MIRNLIKTKTKINEIKFNRNFLSSSILKIRNHNDDSNNILFSNSNTIEIQNLPLNITTTDLLNQFKNYKISPHGIKTKYNTDKGFAYITFENNQDFMKAIDKKLISFNNLNYSIEPIKQSLSSLLLSSSSNEEEEVTTTTSETINTKVVQHENVNIISSLNSNHYNHSISYPNQSAITQQLWFARVSKEVNPAITEAPKLTTKTPEESKVEVILPFSSDLQLRENYLSPYGNLRIGRFLEDLDAIATAVAFKHGENENDGYKKMFVTVSVDTIKILRPLIPDRDIKMEAKLSWVGNSSMEIMIRVFSKDNDKTQQWDPVLVAFFTMVGVDPKTMKPTLINSLKVETPTERRLFAEGEQHKLQRLNSNQQSLEKLPPTPTELQTIHNLFMISKQQHQSSDVVDRNFIPMNSTSLETVILCQPQEKNINGQIFGGYLMRMAFETAYTTCFMKFPESLPRFRSISGLKFLKPVEIGDILNMESTITYSKPMNSEDDCENQTYYTQVEVLAYVTDPSIGEKKLSNVFNFTFYCAPSKSQKEKLQQQNTNKKLKQILPQTYSEAMRYLTGKRIIDSYIEFDQSPSKMDIFKNE</sequence>
<evidence type="ECO:0000313" key="8">
    <source>
        <dbReference type="EMBL" id="EAL61208.1"/>
    </source>
</evidence>
<protein>
    <recommendedName>
        <fullName evidence="10">RRM domain-containing protein</fullName>
    </recommendedName>
</protein>
<dbReference type="PROSITE" id="PS51770">
    <property type="entry name" value="HOTDOG_ACOT"/>
    <property type="match status" value="2"/>
</dbReference>
<dbReference type="InParanoid" id="Q54D65"/>
<gene>
    <name evidence="8" type="ORF">DDB_G0292458</name>
</gene>
<dbReference type="STRING" id="44689.Q54D65"/>
<feature type="domain" description="HotDog ACOT-type" evidence="7">
    <location>
        <begin position="206"/>
        <end position="332"/>
    </location>
</feature>
<feature type="domain" description="RRM" evidence="6">
    <location>
        <begin position="45"/>
        <end position="124"/>
    </location>
</feature>
<keyword evidence="9" id="KW-1185">Reference proteome</keyword>
<dbReference type="GO" id="GO:0047617">
    <property type="term" value="F:fatty acyl-CoA hydrolase activity"/>
    <property type="evidence" value="ECO:0000318"/>
    <property type="project" value="GO_Central"/>
</dbReference>
<dbReference type="GeneID" id="8628695"/>
<keyword evidence="2" id="KW-0677">Repeat</keyword>
<comment type="similarity">
    <text evidence="1">Belongs to the acyl coenzyme A hydrolase family.</text>
</comment>
<dbReference type="SMR" id="Q54D65"/>
<dbReference type="HOGENOM" id="CLU_464185_0_0_1"/>
<dbReference type="RefSeq" id="XP_629631.1">
    <property type="nucleotide sequence ID" value="XM_629629.1"/>
</dbReference>
<dbReference type="GO" id="GO:0006637">
    <property type="term" value="P:acyl-CoA metabolic process"/>
    <property type="evidence" value="ECO:0000318"/>
    <property type="project" value="GO_Central"/>
</dbReference>
<accession>Q54D65</accession>
<dbReference type="GO" id="GO:0005739">
    <property type="term" value="C:mitochondrion"/>
    <property type="evidence" value="ECO:0000318"/>
    <property type="project" value="GO_Central"/>
</dbReference>
<dbReference type="SUPFAM" id="SSF54928">
    <property type="entry name" value="RNA-binding domain, RBD"/>
    <property type="match status" value="1"/>
</dbReference>
<dbReference type="InterPro" id="IPR033120">
    <property type="entry name" value="HOTDOG_ACOT"/>
</dbReference>
<keyword evidence="3" id="KW-0378">Hydrolase</keyword>
<dbReference type="PROSITE" id="PS50102">
    <property type="entry name" value="RRM"/>
    <property type="match status" value="1"/>
</dbReference>